<evidence type="ECO:0000313" key="1">
    <source>
        <dbReference type="Proteomes" id="UP000035680"/>
    </source>
</evidence>
<evidence type="ECO:0000313" key="2">
    <source>
        <dbReference type="WBParaSite" id="SVE_0137000.1"/>
    </source>
</evidence>
<proteinExistence type="predicted"/>
<dbReference type="Proteomes" id="UP000035680">
    <property type="component" value="Unassembled WGS sequence"/>
</dbReference>
<reference evidence="2" key="2">
    <citation type="submission" date="2015-08" db="UniProtKB">
        <authorList>
            <consortium name="WormBaseParasite"/>
        </authorList>
    </citation>
    <scope>IDENTIFICATION</scope>
</reference>
<dbReference type="STRING" id="75913.A0A0K0EXW3"/>
<sequence>MKKSGTDDVKVNVEELEYVKVGEIGEFFIYPVKSMKDGYDCGNEIGNFIKNVFGSSADLRLIYHSESLFRQRYSIYGSQYSNSNVTTRPHEVRFQADAPYNIVTQQSLNDQNKSYNGSNQIVVERFRPIILVRPCTRCNQITTDPETTEKHLKMEPSKELRNYRVAKGRIEKEYRKNPVFDIQLGIKNGGVIKVGDDVFVN</sequence>
<protein>
    <submittedName>
        <fullName evidence="2">MOSC domain-containing protein</fullName>
    </submittedName>
</protein>
<reference evidence="1" key="1">
    <citation type="submission" date="2014-07" db="EMBL/GenBank/DDBJ databases">
        <authorList>
            <person name="Martin A.A"/>
            <person name="De Silva N."/>
        </authorList>
    </citation>
    <scope>NUCLEOTIDE SEQUENCE</scope>
</reference>
<name>A0A0K0EXW3_STRVS</name>
<accession>A0A0K0EXW3</accession>
<organism evidence="1 2">
    <name type="scientific">Strongyloides venezuelensis</name>
    <name type="common">Threadworm</name>
    <dbReference type="NCBI Taxonomy" id="75913"/>
    <lineage>
        <taxon>Eukaryota</taxon>
        <taxon>Metazoa</taxon>
        <taxon>Ecdysozoa</taxon>
        <taxon>Nematoda</taxon>
        <taxon>Chromadorea</taxon>
        <taxon>Rhabditida</taxon>
        <taxon>Tylenchina</taxon>
        <taxon>Panagrolaimomorpha</taxon>
        <taxon>Strongyloidoidea</taxon>
        <taxon>Strongyloididae</taxon>
        <taxon>Strongyloides</taxon>
    </lineage>
</organism>
<keyword evidence="1" id="KW-1185">Reference proteome</keyword>
<dbReference type="AlphaFoldDB" id="A0A0K0EXW3"/>
<dbReference type="WBParaSite" id="SVE_0137000.1">
    <property type="protein sequence ID" value="SVE_0137000.1"/>
    <property type="gene ID" value="SVE_0137000"/>
</dbReference>